<dbReference type="Gene3D" id="3.30.450.20">
    <property type="entry name" value="PAS domain"/>
    <property type="match status" value="1"/>
</dbReference>
<feature type="non-terminal residue" evidence="2">
    <location>
        <position position="118"/>
    </location>
</feature>
<protein>
    <recommendedName>
        <fullName evidence="1">PAC domain-containing protein</fullName>
    </recommendedName>
</protein>
<dbReference type="CDD" id="cd00130">
    <property type="entry name" value="PAS"/>
    <property type="match status" value="1"/>
</dbReference>
<dbReference type="SUPFAM" id="SSF55785">
    <property type="entry name" value="PYP-like sensor domain (PAS domain)"/>
    <property type="match status" value="1"/>
</dbReference>
<comment type="caution">
    <text evidence="2">The sequence shown here is derived from an EMBL/GenBank/DDBJ whole genome shotgun (WGS) entry which is preliminary data.</text>
</comment>
<name>X0Y7V7_9ZZZZ</name>
<dbReference type="Pfam" id="PF08448">
    <property type="entry name" value="PAS_4"/>
    <property type="match status" value="1"/>
</dbReference>
<gene>
    <name evidence="2" type="ORF">S01H1_84822</name>
</gene>
<feature type="non-terminal residue" evidence="2">
    <location>
        <position position="1"/>
    </location>
</feature>
<dbReference type="AlphaFoldDB" id="X0Y7V7"/>
<dbReference type="InterPro" id="IPR035965">
    <property type="entry name" value="PAS-like_dom_sf"/>
</dbReference>
<evidence type="ECO:0000259" key="1">
    <source>
        <dbReference type="PROSITE" id="PS50113"/>
    </source>
</evidence>
<dbReference type="PROSITE" id="PS50113">
    <property type="entry name" value="PAC"/>
    <property type="match status" value="1"/>
</dbReference>
<dbReference type="InterPro" id="IPR013656">
    <property type="entry name" value="PAS_4"/>
</dbReference>
<reference evidence="2" key="1">
    <citation type="journal article" date="2014" name="Front. Microbiol.">
        <title>High frequency of phylogenetically diverse reductive dehalogenase-homologous genes in deep subseafloor sedimentary metagenomes.</title>
        <authorList>
            <person name="Kawai M."/>
            <person name="Futagami T."/>
            <person name="Toyoda A."/>
            <person name="Takaki Y."/>
            <person name="Nishi S."/>
            <person name="Hori S."/>
            <person name="Arai W."/>
            <person name="Tsubouchi T."/>
            <person name="Morono Y."/>
            <person name="Uchiyama I."/>
            <person name="Ito T."/>
            <person name="Fujiyama A."/>
            <person name="Inagaki F."/>
            <person name="Takami H."/>
        </authorList>
    </citation>
    <scope>NUCLEOTIDE SEQUENCE</scope>
    <source>
        <strain evidence="2">Expedition CK06-06</strain>
    </source>
</reference>
<evidence type="ECO:0000313" key="2">
    <source>
        <dbReference type="EMBL" id="GAG44813.1"/>
    </source>
</evidence>
<proteinExistence type="predicted"/>
<sequence>DSNFIAVNKAFGDIVGMDPDYLINHTCEVCFGKEASKIFKEDDQKVIKSKKQTIIEEFIIDSKNNKVWLETVKSPILNESGKVVGTVGIARDITQRKQMEKELLKAKVKAEESDHLKS</sequence>
<organism evidence="2">
    <name type="scientific">marine sediment metagenome</name>
    <dbReference type="NCBI Taxonomy" id="412755"/>
    <lineage>
        <taxon>unclassified sequences</taxon>
        <taxon>metagenomes</taxon>
        <taxon>ecological metagenomes</taxon>
    </lineage>
</organism>
<dbReference type="EMBL" id="BARS01058028">
    <property type="protein sequence ID" value="GAG44813.1"/>
    <property type="molecule type" value="Genomic_DNA"/>
</dbReference>
<dbReference type="NCBIfam" id="TIGR00229">
    <property type="entry name" value="sensory_box"/>
    <property type="match status" value="1"/>
</dbReference>
<dbReference type="InterPro" id="IPR000014">
    <property type="entry name" value="PAS"/>
</dbReference>
<feature type="domain" description="PAC" evidence="1">
    <location>
        <begin position="53"/>
        <end position="105"/>
    </location>
</feature>
<accession>X0Y7V7</accession>
<dbReference type="InterPro" id="IPR000700">
    <property type="entry name" value="PAS-assoc_C"/>
</dbReference>